<reference evidence="13 14" key="1">
    <citation type="submission" date="2019-09" db="EMBL/GenBank/DDBJ databases">
        <title>Bird 10,000 Genomes (B10K) Project - Family phase.</title>
        <authorList>
            <person name="Zhang G."/>
        </authorList>
    </citation>
    <scope>NUCLEOTIDE SEQUENCE [LARGE SCALE GENOMIC DNA]</scope>
    <source>
        <strain evidence="13">B10K-DU-012-37</strain>
    </source>
</reference>
<proteinExistence type="inferred from homology"/>
<dbReference type="AlphaFoldDB" id="A0A7K6AMY5"/>
<evidence type="ECO:0000256" key="4">
    <source>
        <dbReference type="ARBA" id="ARBA00022490"/>
    </source>
</evidence>
<keyword evidence="10" id="KW-0539">Nucleus</keyword>
<keyword evidence="5" id="KW-0132">Cell division</keyword>
<feature type="non-terminal residue" evidence="13">
    <location>
        <position position="1"/>
    </location>
</feature>
<keyword evidence="9" id="KW-0206">Cytoskeleton</keyword>
<sequence>LQQLEELKYVELQRIAKAAGLRANLRADKLLKALKQHFHGAKQECDNMDSEKTASDELTNQEGLMTDSVSFATKRCSKEKRISRKRKSSNEETSTSEGKAEGSDEKEEHFEMKENKVPWGQCGNRQKVFQHEEQVTKERAIEDPGMAAGHKEQAEKISANCGEERNTQHAGRKIPLYVGRASRPGKTGMKVTTTPNFKKLHEAHFKKMESIADYIERKKQKIENYNHSLSEVKKHTSGKTFLFSPNAERGGFSVTCTPGNLRRSPRSSLKAANESILSKKPSFKPSVLSTSKMNVRFSEATKDNEHKRSLTKTPSRMSPYLEIGTPDTQKCYKRQDTSKGSTRNTDLTASNVITPFKFAAHSAEPVSARKTFDLKESLSRPLPYQPHKGRLKPWGEPKENPVLTKSVSNISSRKKGYKQPCRQTR</sequence>
<dbReference type="GO" id="GO:0072686">
    <property type="term" value="C:mitotic spindle"/>
    <property type="evidence" value="ECO:0007669"/>
    <property type="project" value="TreeGrafter"/>
</dbReference>
<evidence type="ECO:0000256" key="5">
    <source>
        <dbReference type="ARBA" id="ARBA00022618"/>
    </source>
</evidence>
<evidence type="ECO:0000256" key="6">
    <source>
        <dbReference type="ARBA" id="ARBA00022701"/>
    </source>
</evidence>
<protein>
    <submittedName>
        <fullName evidence="13">NUSAP protein</fullName>
    </submittedName>
</protein>
<feature type="compositionally biased region" description="Basic residues" evidence="12">
    <location>
        <begin position="75"/>
        <end position="87"/>
    </location>
</feature>
<evidence type="ECO:0000256" key="11">
    <source>
        <dbReference type="ARBA" id="ARBA00023306"/>
    </source>
</evidence>
<dbReference type="GO" id="GO:0005874">
    <property type="term" value="C:microtubule"/>
    <property type="evidence" value="ECO:0007669"/>
    <property type="project" value="UniProtKB-KW"/>
</dbReference>
<evidence type="ECO:0000256" key="10">
    <source>
        <dbReference type="ARBA" id="ARBA00023242"/>
    </source>
</evidence>
<evidence type="ECO:0000256" key="3">
    <source>
        <dbReference type="ARBA" id="ARBA00009702"/>
    </source>
</evidence>
<dbReference type="GO" id="GO:0003677">
    <property type="term" value="F:DNA binding"/>
    <property type="evidence" value="ECO:0007669"/>
    <property type="project" value="UniProtKB-KW"/>
</dbReference>
<dbReference type="PANTHER" id="PTHR15874:SF1">
    <property type="entry name" value="NUCLEOLAR AND SPINDLE-ASSOCIATED PROTEIN 1"/>
    <property type="match status" value="1"/>
</dbReference>
<feature type="region of interest" description="Disordered" evidence="12">
    <location>
        <begin position="41"/>
        <end position="111"/>
    </location>
</feature>
<dbReference type="GO" id="GO:0040001">
    <property type="term" value="P:establishment of mitotic spindle localization"/>
    <property type="evidence" value="ECO:0007669"/>
    <property type="project" value="InterPro"/>
</dbReference>
<feature type="compositionally biased region" description="Basic and acidic residues" evidence="12">
    <location>
        <begin position="98"/>
        <end position="111"/>
    </location>
</feature>
<dbReference type="OrthoDB" id="3258416at2759"/>
<evidence type="ECO:0000256" key="7">
    <source>
        <dbReference type="ARBA" id="ARBA00022776"/>
    </source>
</evidence>
<accession>A0A7K6AMY5</accession>
<dbReference type="GO" id="GO:0005730">
    <property type="term" value="C:nucleolus"/>
    <property type="evidence" value="ECO:0007669"/>
    <property type="project" value="TreeGrafter"/>
</dbReference>
<keyword evidence="14" id="KW-1185">Reference proteome</keyword>
<feature type="region of interest" description="Disordered" evidence="12">
    <location>
        <begin position="161"/>
        <end position="195"/>
    </location>
</feature>
<comment type="caution">
    <text evidence="13">The sequence shown here is derived from an EMBL/GenBank/DDBJ whole genome shotgun (WGS) entry which is preliminary data.</text>
</comment>
<name>A0A7K6AMY5_UPUEP</name>
<keyword evidence="8" id="KW-0238">DNA-binding</keyword>
<dbReference type="GO" id="GO:0007076">
    <property type="term" value="P:mitotic chromosome condensation"/>
    <property type="evidence" value="ECO:0007669"/>
    <property type="project" value="TreeGrafter"/>
</dbReference>
<dbReference type="Proteomes" id="UP000544127">
    <property type="component" value="Unassembled WGS sequence"/>
</dbReference>
<dbReference type="GO" id="GO:0008017">
    <property type="term" value="F:microtubule binding"/>
    <property type="evidence" value="ECO:0007669"/>
    <property type="project" value="TreeGrafter"/>
</dbReference>
<organism evidence="13 14">
    <name type="scientific">Upupa epops</name>
    <name type="common">Eurasian hoopoe</name>
    <dbReference type="NCBI Taxonomy" id="57439"/>
    <lineage>
        <taxon>Eukaryota</taxon>
        <taxon>Metazoa</taxon>
        <taxon>Chordata</taxon>
        <taxon>Craniata</taxon>
        <taxon>Vertebrata</taxon>
        <taxon>Euteleostomi</taxon>
        <taxon>Archelosauria</taxon>
        <taxon>Archosauria</taxon>
        <taxon>Dinosauria</taxon>
        <taxon>Saurischia</taxon>
        <taxon>Theropoda</taxon>
        <taxon>Coelurosauria</taxon>
        <taxon>Aves</taxon>
        <taxon>Neognathae</taxon>
        <taxon>Neoaves</taxon>
        <taxon>Telluraves</taxon>
        <taxon>Coraciimorphae</taxon>
        <taxon>Bucerotiformes</taxon>
        <taxon>Upupidae</taxon>
        <taxon>Upupa</taxon>
    </lineage>
</organism>
<evidence type="ECO:0000256" key="12">
    <source>
        <dbReference type="SAM" id="MobiDB-lite"/>
    </source>
</evidence>
<comment type="subcellular location">
    <subcellularLocation>
        <location evidence="2">Cytoplasm</location>
        <location evidence="2">Cytoskeleton</location>
        <location evidence="2">Spindle</location>
    </subcellularLocation>
    <subcellularLocation>
        <location evidence="1">Nucleus</location>
    </subcellularLocation>
</comment>
<evidence type="ECO:0000313" key="13">
    <source>
        <dbReference type="EMBL" id="NWU91385.1"/>
    </source>
</evidence>
<feature type="compositionally biased region" description="Basic and acidic residues" evidence="12">
    <location>
        <begin position="41"/>
        <end position="55"/>
    </location>
</feature>
<feature type="region of interest" description="Disordered" evidence="12">
    <location>
        <begin position="297"/>
        <end position="346"/>
    </location>
</feature>
<evidence type="ECO:0000256" key="2">
    <source>
        <dbReference type="ARBA" id="ARBA00004186"/>
    </source>
</evidence>
<evidence type="ECO:0000256" key="8">
    <source>
        <dbReference type="ARBA" id="ARBA00023125"/>
    </source>
</evidence>
<keyword evidence="6" id="KW-0493">Microtubule</keyword>
<dbReference type="Pfam" id="PF16006">
    <property type="entry name" value="NUSAP"/>
    <property type="match status" value="1"/>
</dbReference>
<evidence type="ECO:0000256" key="9">
    <source>
        <dbReference type="ARBA" id="ARBA00023212"/>
    </source>
</evidence>
<feature type="region of interest" description="Disordered" evidence="12">
    <location>
        <begin position="374"/>
        <end position="425"/>
    </location>
</feature>
<comment type="similarity">
    <text evidence="3">Belongs to the NUSAP family.</text>
</comment>
<dbReference type="GO" id="GO:0000281">
    <property type="term" value="P:mitotic cytokinesis"/>
    <property type="evidence" value="ECO:0007669"/>
    <property type="project" value="InterPro"/>
</dbReference>
<keyword evidence="4" id="KW-0963">Cytoplasm</keyword>
<dbReference type="EMBL" id="VZRI01003292">
    <property type="protein sequence ID" value="NWU91385.1"/>
    <property type="molecule type" value="Genomic_DNA"/>
</dbReference>
<feature type="non-terminal residue" evidence="13">
    <location>
        <position position="425"/>
    </location>
</feature>
<dbReference type="PANTHER" id="PTHR15874">
    <property type="entry name" value="NUCLEOLAR AND SPINDLE-ASSOCIATED PROTEIN 1"/>
    <property type="match status" value="1"/>
</dbReference>
<feature type="compositionally biased region" description="Polar residues" evidence="12">
    <location>
        <begin position="56"/>
        <end position="71"/>
    </location>
</feature>
<gene>
    <name evidence="13" type="primary">Nusap1</name>
    <name evidence="13" type="ORF">UPUEPO_R06528</name>
</gene>
<evidence type="ECO:0000256" key="1">
    <source>
        <dbReference type="ARBA" id="ARBA00004123"/>
    </source>
</evidence>
<feature type="compositionally biased region" description="Basic and acidic residues" evidence="12">
    <location>
        <begin position="299"/>
        <end position="308"/>
    </location>
</feature>
<dbReference type="InterPro" id="IPR026756">
    <property type="entry name" value="NuSAP"/>
</dbReference>
<keyword evidence="7" id="KW-0498">Mitosis</keyword>
<keyword evidence="11" id="KW-0131">Cell cycle</keyword>
<evidence type="ECO:0000313" key="14">
    <source>
        <dbReference type="Proteomes" id="UP000544127"/>
    </source>
</evidence>